<dbReference type="Proteomes" id="UP001194468">
    <property type="component" value="Unassembled WGS sequence"/>
</dbReference>
<reference evidence="1" key="2">
    <citation type="journal article" date="2020" name="Nat. Commun.">
        <title>Large-scale genome sequencing of mycorrhizal fungi provides insights into the early evolution of symbiotic traits.</title>
        <authorList>
            <person name="Miyauchi S."/>
            <person name="Kiss E."/>
            <person name="Kuo A."/>
            <person name="Drula E."/>
            <person name="Kohler A."/>
            <person name="Sanchez-Garcia M."/>
            <person name="Morin E."/>
            <person name="Andreopoulos B."/>
            <person name="Barry K.W."/>
            <person name="Bonito G."/>
            <person name="Buee M."/>
            <person name="Carver A."/>
            <person name="Chen C."/>
            <person name="Cichocki N."/>
            <person name="Clum A."/>
            <person name="Culley D."/>
            <person name="Crous P.W."/>
            <person name="Fauchery L."/>
            <person name="Girlanda M."/>
            <person name="Hayes R.D."/>
            <person name="Keri Z."/>
            <person name="LaButti K."/>
            <person name="Lipzen A."/>
            <person name="Lombard V."/>
            <person name="Magnuson J."/>
            <person name="Maillard F."/>
            <person name="Murat C."/>
            <person name="Nolan M."/>
            <person name="Ohm R.A."/>
            <person name="Pangilinan J."/>
            <person name="Pereira M.F."/>
            <person name="Perotto S."/>
            <person name="Peter M."/>
            <person name="Pfister S."/>
            <person name="Riley R."/>
            <person name="Sitrit Y."/>
            <person name="Stielow J.B."/>
            <person name="Szollosi G."/>
            <person name="Zifcakova L."/>
            <person name="Stursova M."/>
            <person name="Spatafora J.W."/>
            <person name="Tedersoo L."/>
            <person name="Vaario L.M."/>
            <person name="Yamada A."/>
            <person name="Yan M."/>
            <person name="Wang P."/>
            <person name="Xu J."/>
            <person name="Bruns T."/>
            <person name="Baldrian P."/>
            <person name="Vilgalys R."/>
            <person name="Dunand C."/>
            <person name="Henrissat B."/>
            <person name="Grigoriev I.V."/>
            <person name="Hibbett D."/>
            <person name="Nagy L.G."/>
            <person name="Martin F.M."/>
        </authorList>
    </citation>
    <scope>NUCLEOTIDE SEQUENCE</scope>
    <source>
        <strain evidence="1">BED1</strain>
    </source>
</reference>
<evidence type="ECO:0000313" key="1">
    <source>
        <dbReference type="EMBL" id="KAF8422825.1"/>
    </source>
</evidence>
<organism evidence="1 2">
    <name type="scientific">Boletus edulis BED1</name>
    <dbReference type="NCBI Taxonomy" id="1328754"/>
    <lineage>
        <taxon>Eukaryota</taxon>
        <taxon>Fungi</taxon>
        <taxon>Dikarya</taxon>
        <taxon>Basidiomycota</taxon>
        <taxon>Agaricomycotina</taxon>
        <taxon>Agaricomycetes</taxon>
        <taxon>Agaricomycetidae</taxon>
        <taxon>Boletales</taxon>
        <taxon>Boletineae</taxon>
        <taxon>Boletaceae</taxon>
        <taxon>Boletoideae</taxon>
        <taxon>Boletus</taxon>
    </lineage>
</organism>
<protein>
    <submittedName>
        <fullName evidence="1">Uncharacterized protein</fullName>
    </submittedName>
</protein>
<evidence type="ECO:0000313" key="2">
    <source>
        <dbReference type="Proteomes" id="UP001194468"/>
    </source>
</evidence>
<reference evidence="1" key="1">
    <citation type="submission" date="2019-10" db="EMBL/GenBank/DDBJ databases">
        <authorList>
            <consortium name="DOE Joint Genome Institute"/>
            <person name="Kuo A."/>
            <person name="Miyauchi S."/>
            <person name="Kiss E."/>
            <person name="Drula E."/>
            <person name="Kohler A."/>
            <person name="Sanchez-Garcia M."/>
            <person name="Andreopoulos B."/>
            <person name="Barry K.W."/>
            <person name="Bonito G."/>
            <person name="Buee M."/>
            <person name="Carver A."/>
            <person name="Chen C."/>
            <person name="Cichocki N."/>
            <person name="Clum A."/>
            <person name="Culley D."/>
            <person name="Crous P.W."/>
            <person name="Fauchery L."/>
            <person name="Girlanda M."/>
            <person name="Hayes R."/>
            <person name="Keri Z."/>
            <person name="LaButti K."/>
            <person name="Lipzen A."/>
            <person name="Lombard V."/>
            <person name="Magnuson J."/>
            <person name="Maillard F."/>
            <person name="Morin E."/>
            <person name="Murat C."/>
            <person name="Nolan M."/>
            <person name="Ohm R."/>
            <person name="Pangilinan J."/>
            <person name="Pereira M."/>
            <person name="Perotto S."/>
            <person name="Peter M."/>
            <person name="Riley R."/>
            <person name="Sitrit Y."/>
            <person name="Stielow B."/>
            <person name="Szollosi G."/>
            <person name="Zifcakova L."/>
            <person name="Stursova M."/>
            <person name="Spatafora J.W."/>
            <person name="Tedersoo L."/>
            <person name="Vaario L.-M."/>
            <person name="Yamada A."/>
            <person name="Yan M."/>
            <person name="Wang P."/>
            <person name="Xu J."/>
            <person name="Bruns T."/>
            <person name="Baldrian P."/>
            <person name="Vilgalys R."/>
            <person name="Henrissat B."/>
            <person name="Grigoriev I.V."/>
            <person name="Hibbett D."/>
            <person name="Nagy L.G."/>
            <person name="Martin F.M."/>
        </authorList>
    </citation>
    <scope>NUCLEOTIDE SEQUENCE</scope>
    <source>
        <strain evidence="1">BED1</strain>
    </source>
</reference>
<sequence>MQHKYIHACPNWRGEGPRCDCVFIVTNLEAPGFRGMDVTWMLSFFSFNFQGSLYLCAVIHWYDRVGKSPDEPVVTAARQPKITIIHVESIFQAAHLAAPLPSQGIHPNNSYNQ</sequence>
<comment type="caution">
    <text evidence="1">The sequence shown here is derived from an EMBL/GenBank/DDBJ whole genome shotgun (WGS) entry which is preliminary data.</text>
</comment>
<accession>A0AAD4G7D1</accession>
<gene>
    <name evidence="1" type="ORF">L210DRAFT_960530</name>
</gene>
<keyword evidence="2" id="KW-1185">Reference proteome</keyword>
<name>A0AAD4G7D1_BOLED</name>
<dbReference type="AlphaFoldDB" id="A0AAD4G7D1"/>
<proteinExistence type="predicted"/>
<dbReference type="EMBL" id="WHUW01000120">
    <property type="protein sequence ID" value="KAF8422825.1"/>
    <property type="molecule type" value="Genomic_DNA"/>
</dbReference>